<keyword evidence="7" id="KW-1133">Transmembrane helix</keyword>
<dbReference type="SUPFAM" id="SSF103575">
    <property type="entry name" value="Plexin repeat"/>
    <property type="match status" value="1"/>
</dbReference>
<proteinExistence type="predicted"/>
<gene>
    <name evidence="9" type="ORF">FBUS_02920</name>
</gene>
<dbReference type="PROSITE" id="PS51004">
    <property type="entry name" value="SEMA"/>
    <property type="match status" value="1"/>
</dbReference>
<dbReference type="SUPFAM" id="SSF101912">
    <property type="entry name" value="Sema domain"/>
    <property type="match status" value="1"/>
</dbReference>
<evidence type="ECO:0000313" key="9">
    <source>
        <dbReference type="EMBL" id="KAA0196592.1"/>
    </source>
</evidence>
<keyword evidence="7" id="KW-0812">Transmembrane</keyword>
<evidence type="ECO:0000256" key="3">
    <source>
        <dbReference type="ARBA" id="ARBA00023157"/>
    </source>
</evidence>
<keyword evidence="4" id="KW-0325">Glycoprotein</keyword>
<dbReference type="GO" id="GO:0030335">
    <property type="term" value="P:positive regulation of cell migration"/>
    <property type="evidence" value="ECO:0007669"/>
    <property type="project" value="TreeGrafter"/>
</dbReference>
<dbReference type="OrthoDB" id="9988752at2759"/>
<keyword evidence="2 7" id="KW-0472">Membrane</keyword>
<evidence type="ECO:0000313" key="10">
    <source>
        <dbReference type="Proteomes" id="UP000728185"/>
    </source>
</evidence>
<comment type="caution">
    <text evidence="9">The sequence shown here is derived from an EMBL/GenBank/DDBJ whole genome shotgun (WGS) entry which is preliminary data.</text>
</comment>
<dbReference type="GO" id="GO:0007411">
    <property type="term" value="P:axon guidance"/>
    <property type="evidence" value="ECO:0007669"/>
    <property type="project" value="TreeGrafter"/>
</dbReference>
<dbReference type="InterPro" id="IPR036352">
    <property type="entry name" value="Semap_dom_sf"/>
</dbReference>
<dbReference type="InterPro" id="IPR001627">
    <property type="entry name" value="Semap_dom"/>
</dbReference>
<dbReference type="GO" id="GO:0071526">
    <property type="term" value="P:semaphorin-plexin signaling pathway"/>
    <property type="evidence" value="ECO:0007669"/>
    <property type="project" value="TreeGrafter"/>
</dbReference>
<dbReference type="PANTHER" id="PTHR11036">
    <property type="entry name" value="SEMAPHORIN"/>
    <property type="match status" value="1"/>
</dbReference>
<feature type="transmembrane region" description="Helical" evidence="7">
    <location>
        <begin position="629"/>
        <end position="650"/>
    </location>
</feature>
<evidence type="ECO:0000256" key="5">
    <source>
        <dbReference type="PROSITE-ProRule" id="PRU00352"/>
    </source>
</evidence>
<feature type="compositionally biased region" description="Pro residues" evidence="6">
    <location>
        <begin position="758"/>
        <end position="767"/>
    </location>
</feature>
<name>A0A8E0VLT7_9TREM</name>
<dbReference type="GO" id="GO:0045499">
    <property type="term" value="F:chemorepellent activity"/>
    <property type="evidence" value="ECO:0007669"/>
    <property type="project" value="TreeGrafter"/>
</dbReference>
<comment type="subcellular location">
    <subcellularLocation>
        <location evidence="1">Membrane</location>
    </subcellularLocation>
</comment>
<organism evidence="9 10">
    <name type="scientific">Fasciolopsis buskii</name>
    <dbReference type="NCBI Taxonomy" id="27845"/>
    <lineage>
        <taxon>Eukaryota</taxon>
        <taxon>Metazoa</taxon>
        <taxon>Spiralia</taxon>
        <taxon>Lophotrochozoa</taxon>
        <taxon>Platyhelminthes</taxon>
        <taxon>Trematoda</taxon>
        <taxon>Digenea</taxon>
        <taxon>Plagiorchiida</taxon>
        <taxon>Echinostomata</taxon>
        <taxon>Echinostomatoidea</taxon>
        <taxon>Fasciolidae</taxon>
        <taxon>Fasciolopsis</taxon>
    </lineage>
</organism>
<keyword evidence="3" id="KW-1015">Disulfide bond</keyword>
<evidence type="ECO:0000256" key="1">
    <source>
        <dbReference type="ARBA" id="ARBA00004370"/>
    </source>
</evidence>
<feature type="domain" description="Sema" evidence="8">
    <location>
        <begin position="1"/>
        <end position="491"/>
    </location>
</feature>
<protein>
    <recommendedName>
        <fullName evidence="8">Sema domain-containing protein</fullName>
    </recommendedName>
</protein>
<dbReference type="InterPro" id="IPR002165">
    <property type="entry name" value="Plexin_repeat"/>
</dbReference>
<evidence type="ECO:0000256" key="4">
    <source>
        <dbReference type="ARBA" id="ARBA00023180"/>
    </source>
</evidence>
<reference evidence="9" key="1">
    <citation type="submission" date="2019-05" db="EMBL/GenBank/DDBJ databases">
        <title>Annotation for the trematode Fasciolopsis buski.</title>
        <authorList>
            <person name="Choi Y.-J."/>
        </authorList>
    </citation>
    <scope>NUCLEOTIDE SEQUENCE</scope>
    <source>
        <strain evidence="9">HT</strain>
        <tissue evidence="9">Whole worm</tissue>
    </source>
</reference>
<accession>A0A8E0VLT7</accession>
<comment type="caution">
    <text evidence="5">Lacks conserved residue(s) required for the propagation of feature annotation.</text>
</comment>
<dbReference type="Gene3D" id="3.30.1680.10">
    <property type="entry name" value="ligand-binding face of the semaphorins, domain 2"/>
    <property type="match status" value="1"/>
</dbReference>
<feature type="region of interest" description="Disordered" evidence="6">
    <location>
        <begin position="751"/>
        <end position="770"/>
    </location>
</feature>
<dbReference type="EMBL" id="LUCM01002927">
    <property type="protein sequence ID" value="KAA0196592.1"/>
    <property type="molecule type" value="Genomic_DNA"/>
</dbReference>
<evidence type="ECO:0000256" key="7">
    <source>
        <dbReference type="SAM" id="Phobius"/>
    </source>
</evidence>
<dbReference type="Pfam" id="PF01437">
    <property type="entry name" value="PSI"/>
    <property type="match status" value="1"/>
</dbReference>
<sequence>MNEPDLIAKLMFAFLSVHTLDGYSLLAYSPLKGGKSVVQLRTIQLQISSVTSNKSEFPLDKMNWWNTVLETSNHNQMQLTVSHKVRFHHVISAPGRRYLIFQEPGLESYYQQALWTQQTAEVIYTRIARVCTGDPGLRSPKDGRLLFTSYFKARLVCRIRPTDLKHSARFNRASSSYNYEVSELHYNHPIVFTQSFITDYQSEPVIYGLFSFVDPESVDRMPRELLRRGMETFGPLALCLYRLADIDTVIRSSDLVQLVPTGTRSAGAAQPADSMRYNVSGTSIYMSSIPTDRRVARIRRIHSDHLESITDCPGPSVSNRRLALEAPLLATPVLPHTGQAIGLIQPSSPIAAVIVDPRSFANSPVMHSTDKLSDSHRLRLLYISTRSGEVFKLLLTLPDLRQVNKTNVFGTQSTMDSTTESLSLLASGNIHVIQKLLQLPEQRPILSLHLVQYDSSGNFITLPTPVNSPLDFKTKLQLYIINGPNLIRFPVQNCSQAVTCRQCVALRDPECYWNPSNGVCTTEGPGIQNVWTGTDQECEKMDQTIKTVANIAPNTADPETVSLRQTTVVHVHNWATSTSQNSCPSFTHSNPDITNSPLAAKHENNAKRMEHLTNPVHSSVVFTIKFDHWLLLWFACVLLMLVCIVLTWCLTRCYYHRKFGSASQKKTKTKKAQTGFVFSQTTSAGRQVPNHFCARILDKETEEQDNRTSLRTDSTGKPVDVFCPCTLLSDSSSRRDSEKFAELKTAFYSPPSLTSPTTPLPLPPSPPASSVTMRSFLPQRLLYPDSGVNPKLGSNQFQLKSEKSSLHMGTVCLNNDLHSDGDPDFPDSSCDQCTETVDLHLS</sequence>
<dbReference type="AlphaFoldDB" id="A0A8E0VLT7"/>
<dbReference type="PANTHER" id="PTHR11036:SF127">
    <property type="entry name" value="SEMAPHORIN-1A"/>
    <property type="match status" value="1"/>
</dbReference>
<dbReference type="GO" id="GO:0005886">
    <property type="term" value="C:plasma membrane"/>
    <property type="evidence" value="ECO:0007669"/>
    <property type="project" value="TreeGrafter"/>
</dbReference>
<dbReference type="Gene3D" id="2.130.10.10">
    <property type="entry name" value="YVTN repeat-like/Quinoprotein amine dehydrogenase"/>
    <property type="match status" value="1"/>
</dbReference>
<evidence type="ECO:0000256" key="6">
    <source>
        <dbReference type="SAM" id="MobiDB-lite"/>
    </source>
</evidence>
<dbReference type="InterPro" id="IPR015943">
    <property type="entry name" value="WD40/YVTN_repeat-like_dom_sf"/>
</dbReference>
<evidence type="ECO:0000259" key="8">
    <source>
        <dbReference type="PROSITE" id="PS51004"/>
    </source>
</evidence>
<keyword evidence="10" id="KW-1185">Reference proteome</keyword>
<evidence type="ECO:0000256" key="2">
    <source>
        <dbReference type="ARBA" id="ARBA00023136"/>
    </source>
</evidence>
<dbReference type="InterPro" id="IPR027231">
    <property type="entry name" value="Semaphorin"/>
</dbReference>
<dbReference type="GO" id="GO:0030215">
    <property type="term" value="F:semaphorin receptor binding"/>
    <property type="evidence" value="ECO:0007669"/>
    <property type="project" value="InterPro"/>
</dbReference>
<dbReference type="Proteomes" id="UP000728185">
    <property type="component" value="Unassembled WGS sequence"/>
</dbReference>